<accession>A0AC35UGR5</accession>
<organism evidence="1 2">
    <name type="scientific">Rhabditophanes sp. KR3021</name>
    <dbReference type="NCBI Taxonomy" id="114890"/>
    <lineage>
        <taxon>Eukaryota</taxon>
        <taxon>Metazoa</taxon>
        <taxon>Ecdysozoa</taxon>
        <taxon>Nematoda</taxon>
        <taxon>Chromadorea</taxon>
        <taxon>Rhabditida</taxon>
        <taxon>Tylenchina</taxon>
        <taxon>Panagrolaimomorpha</taxon>
        <taxon>Strongyloidoidea</taxon>
        <taxon>Alloionematidae</taxon>
        <taxon>Rhabditophanes</taxon>
    </lineage>
</organism>
<reference evidence="2" key="1">
    <citation type="submission" date="2016-11" db="UniProtKB">
        <authorList>
            <consortium name="WormBaseParasite"/>
        </authorList>
    </citation>
    <scope>IDENTIFICATION</scope>
    <source>
        <strain evidence="2">KR3021</strain>
    </source>
</reference>
<name>A0AC35UGR5_9BILA</name>
<protein>
    <submittedName>
        <fullName evidence="2">G_PROTEIN_RECEP_F1_2 domain-containing protein</fullName>
    </submittedName>
</protein>
<dbReference type="Proteomes" id="UP000095286">
    <property type="component" value="Unplaced"/>
</dbReference>
<proteinExistence type="predicted"/>
<dbReference type="WBParaSite" id="RSKR_0001134300.2">
    <property type="protein sequence ID" value="RSKR_0001134300.2"/>
    <property type="gene ID" value="RSKR_0001134300"/>
</dbReference>
<sequence>MDSGELYNESTIGNETCISLNDYLLDDWTTYFSVRAIFTILYSIIIFFGVGGNLCVIVSILRTRSLQTVSNYFIFSLSCSDLIVCLVSSTITPFTAFVKNWLFGFWMCSFVSTLGGTSIIFSTLTLTAISFDRFILICRPTNSPLSKRQAFIWIFVNVVIGITFSSPSGYHSVVKTNVKQFCGSFCYEEWPNDTETTRLIYSLAIYTLQFVLPLTIIISCYTLISLRLNERLTLKTNKDKSSRVESDQQRAAIKRNTRTNRMLIGMVSAFLLSQLPNVAYNVARDLNAFPYFVEKQTYLYGIVTHLTSMTSTIWNPFLYAALNNSLRDAFLQLMPNCIQGKLHFLKKKDGGSIRHKGGVNAKIKTFKKPYNGTSFANNGSELMDCQESTKLTNAVETSQENSVQYGSFHQSYDNVKSRLRETFLEESIVLQKLDNSVPEDNSNQNGICNDQENDGFELLPSNGAPSFLQRTRHSIHQLGSFERRRGRDGGRRHSKGCFKANRFSTSKTHYLRLQRTKNEDRKGDQQSIDN</sequence>
<evidence type="ECO:0000313" key="2">
    <source>
        <dbReference type="WBParaSite" id="RSKR_0001134300.2"/>
    </source>
</evidence>
<evidence type="ECO:0000313" key="1">
    <source>
        <dbReference type="Proteomes" id="UP000095286"/>
    </source>
</evidence>